<keyword evidence="4" id="KW-0689">Ribosomal protein</keyword>
<dbReference type="PANTHER" id="PTHR43420">
    <property type="entry name" value="ACETYLTRANSFERASE"/>
    <property type="match status" value="1"/>
</dbReference>
<dbReference type="InterPro" id="IPR050680">
    <property type="entry name" value="YpeA/RimI_acetyltransf"/>
</dbReference>
<dbReference type="InterPro" id="IPR000182">
    <property type="entry name" value="GNAT_dom"/>
</dbReference>
<gene>
    <name evidence="4" type="ORF">QO001_000607</name>
</gene>
<dbReference type="EMBL" id="JAUSWL010000001">
    <property type="protein sequence ID" value="MDQ0541699.1"/>
    <property type="molecule type" value="Genomic_DNA"/>
</dbReference>
<dbReference type="AlphaFoldDB" id="A0AAJ1TMY6"/>
<name>A0AAJ1TMY6_9HYPH</name>
<proteinExistence type="predicted"/>
<dbReference type="Pfam" id="PF00583">
    <property type="entry name" value="Acetyltransf_1"/>
    <property type="match status" value="1"/>
</dbReference>
<evidence type="ECO:0000313" key="4">
    <source>
        <dbReference type="EMBL" id="MDQ0541699.1"/>
    </source>
</evidence>
<dbReference type="Gene3D" id="3.40.630.30">
    <property type="match status" value="1"/>
</dbReference>
<comment type="caution">
    <text evidence="4">The sequence shown here is derived from an EMBL/GenBank/DDBJ whole genome shotgun (WGS) entry which is preliminary data.</text>
</comment>
<keyword evidence="2" id="KW-0012">Acyltransferase</keyword>
<sequence>MTGAPFAVMRLSGADATDFRELRLDGLRRHPEAFGASYEEEVRQTLDDSRRRLENGIVFGARRNNLPPLDGIAGLFIPEGIKTRHKGVLWGMYVRPEARDLGLGSALLARVIEHAGGVVEELTLAVEASNDQALSLYRRAGFEEYGLEERALKVADRYYGEILMRLMLVS</sequence>
<accession>A0AAJ1TMY6</accession>
<dbReference type="InterPro" id="IPR016181">
    <property type="entry name" value="Acyl_CoA_acyltransferase"/>
</dbReference>
<dbReference type="Proteomes" id="UP001223420">
    <property type="component" value="Unassembled WGS sequence"/>
</dbReference>
<dbReference type="CDD" id="cd04301">
    <property type="entry name" value="NAT_SF"/>
    <property type="match status" value="1"/>
</dbReference>
<dbReference type="PROSITE" id="PS51186">
    <property type="entry name" value="GNAT"/>
    <property type="match status" value="1"/>
</dbReference>
<dbReference type="GO" id="GO:0005840">
    <property type="term" value="C:ribosome"/>
    <property type="evidence" value="ECO:0007669"/>
    <property type="project" value="UniProtKB-KW"/>
</dbReference>
<evidence type="ECO:0000259" key="3">
    <source>
        <dbReference type="PROSITE" id="PS51186"/>
    </source>
</evidence>
<evidence type="ECO:0000256" key="1">
    <source>
        <dbReference type="ARBA" id="ARBA00022679"/>
    </source>
</evidence>
<reference evidence="4" key="1">
    <citation type="submission" date="2023-07" db="EMBL/GenBank/DDBJ databases">
        <title>Genomic Encyclopedia of Type Strains, Phase IV (KMG-IV): sequencing the most valuable type-strain genomes for metagenomic binning, comparative biology and taxonomic classification.</title>
        <authorList>
            <person name="Goeker M."/>
        </authorList>
    </citation>
    <scope>NUCLEOTIDE SEQUENCE</scope>
    <source>
        <strain evidence="4">DSM 19569</strain>
    </source>
</reference>
<dbReference type="GO" id="GO:0016747">
    <property type="term" value="F:acyltransferase activity, transferring groups other than amino-acyl groups"/>
    <property type="evidence" value="ECO:0007669"/>
    <property type="project" value="InterPro"/>
</dbReference>
<keyword evidence="4" id="KW-0687">Ribonucleoprotein</keyword>
<organism evidence="4 5">
    <name type="scientific">Methylobacterium brachiatum</name>
    <dbReference type="NCBI Taxonomy" id="269660"/>
    <lineage>
        <taxon>Bacteria</taxon>
        <taxon>Pseudomonadati</taxon>
        <taxon>Pseudomonadota</taxon>
        <taxon>Alphaproteobacteria</taxon>
        <taxon>Hyphomicrobiales</taxon>
        <taxon>Methylobacteriaceae</taxon>
        <taxon>Methylobacterium</taxon>
    </lineage>
</organism>
<dbReference type="RefSeq" id="WP_230364886.1">
    <property type="nucleotide sequence ID" value="NZ_JAJALK010000001.1"/>
</dbReference>
<evidence type="ECO:0000256" key="2">
    <source>
        <dbReference type="ARBA" id="ARBA00023315"/>
    </source>
</evidence>
<dbReference type="SUPFAM" id="SSF55729">
    <property type="entry name" value="Acyl-CoA N-acyltransferases (Nat)"/>
    <property type="match status" value="1"/>
</dbReference>
<keyword evidence="1" id="KW-0808">Transferase</keyword>
<protein>
    <submittedName>
        <fullName evidence="4">Ribosomal protein S18 acetylase RimI-like enzyme</fullName>
    </submittedName>
</protein>
<dbReference type="PANTHER" id="PTHR43420:SF47">
    <property type="entry name" value="N-ACETYLTRANSFERASE DOMAIN-CONTAINING PROTEIN"/>
    <property type="match status" value="1"/>
</dbReference>
<feature type="domain" description="N-acetyltransferase" evidence="3">
    <location>
        <begin position="6"/>
        <end position="169"/>
    </location>
</feature>
<evidence type="ECO:0000313" key="5">
    <source>
        <dbReference type="Proteomes" id="UP001223420"/>
    </source>
</evidence>